<evidence type="ECO:0000256" key="1">
    <source>
        <dbReference type="ARBA" id="ARBA00023015"/>
    </source>
</evidence>
<evidence type="ECO:0000313" key="6">
    <source>
        <dbReference type="Proteomes" id="UP000018291"/>
    </source>
</evidence>
<keyword evidence="6" id="KW-1185">Reference proteome</keyword>
<dbReference type="NCBIfam" id="TIGR02937">
    <property type="entry name" value="sigma70-ECF"/>
    <property type="match status" value="1"/>
</dbReference>
<evidence type="ECO:0000313" key="5">
    <source>
        <dbReference type="EMBL" id="CCM62919.1"/>
    </source>
</evidence>
<protein>
    <submittedName>
        <fullName evidence="5">Sigma-24 (FecI-like)</fullName>
    </submittedName>
</protein>
<dbReference type="HOGENOM" id="CLU_110231_0_0_11"/>
<keyword evidence="4" id="KW-0804">Transcription</keyword>
<name>R4YX64_9ACTN</name>
<dbReference type="Proteomes" id="UP000018291">
    <property type="component" value="Unassembled WGS sequence"/>
</dbReference>
<dbReference type="GO" id="GO:0016987">
    <property type="term" value="F:sigma factor activity"/>
    <property type="evidence" value="ECO:0007669"/>
    <property type="project" value="UniProtKB-KW"/>
</dbReference>
<dbReference type="GO" id="GO:0003677">
    <property type="term" value="F:DNA binding"/>
    <property type="evidence" value="ECO:0007669"/>
    <property type="project" value="UniProtKB-KW"/>
</dbReference>
<evidence type="ECO:0000256" key="4">
    <source>
        <dbReference type="ARBA" id="ARBA00023163"/>
    </source>
</evidence>
<accession>R4YX64</accession>
<dbReference type="InterPro" id="IPR014284">
    <property type="entry name" value="RNA_pol_sigma-70_dom"/>
</dbReference>
<keyword evidence="3" id="KW-0238">DNA-binding</keyword>
<organism evidence="5 6">
    <name type="scientific">Candidatus Neomicrothrix parvicella RN1</name>
    <dbReference type="NCBI Taxonomy" id="1229780"/>
    <lineage>
        <taxon>Bacteria</taxon>
        <taxon>Bacillati</taxon>
        <taxon>Actinomycetota</taxon>
        <taxon>Acidimicrobiia</taxon>
        <taxon>Acidimicrobiales</taxon>
        <taxon>Microthrixaceae</taxon>
        <taxon>Candidatus Neomicrothrix</taxon>
    </lineage>
</organism>
<evidence type="ECO:0000256" key="3">
    <source>
        <dbReference type="ARBA" id="ARBA00023125"/>
    </source>
</evidence>
<dbReference type="EMBL" id="CANL01000007">
    <property type="protein sequence ID" value="CCM62919.1"/>
    <property type="molecule type" value="Genomic_DNA"/>
</dbReference>
<dbReference type="STRING" id="1229780.BN381_150032"/>
<keyword evidence="2" id="KW-0731">Sigma factor</keyword>
<proteinExistence type="predicted"/>
<keyword evidence="1" id="KW-0805">Transcription regulation</keyword>
<dbReference type="InterPro" id="IPR013324">
    <property type="entry name" value="RNA_pol_sigma_r3/r4-like"/>
</dbReference>
<dbReference type="InterPro" id="IPR036388">
    <property type="entry name" value="WH-like_DNA-bd_sf"/>
</dbReference>
<evidence type="ECO:0000256" key="2">
    <source>
        <dbReference type="ARBA" id="ARBA00023082"/>
    </source>
</evidence>
<gene>
    <name evidence="5" type="ORF">BN381_150032</name>
</gene>
<dbReference type="PANTHER" id="PTHR43133">
    <property type="entry name" value="RNA POLYMERASE ECF-TYPE SIGMA FACTO"/>
    <property type="match status" value="1"/>
</dbReference>
<dbReference type="PANTHER" id="PTHR43133:SF8">
    <property type="entry name" value="RNA POLYMERASE SIGMA FACTOR HI_1459-RELATED"/>
    <property type="match status" value="1"/>
</dbReference>
<dbReference type="AlphaFoldDB" id="R4YX64"/>
<dbReference type="SUPFAM" id="SSF88659">
    <property type="entry name" value="Sigma3 and sigma4 domains of RNA polymerase sigma factors"/>
    <property type="match status" value="1"/>
</dbReference>
<reference evidence="5 6" key="1">
    <citation type="journal article" date="2013" name="ISME J.">
        <title>Metabolic model for the filamentous 'Candidatus Microthrix parvicella' based on genomic and metagenomic analyses.</title>
        <authorList>
            <person name="Jon McIlroy S."/>
            <person name="Kristiansen R."/>
            <person name="Albertsen M."/>
            <person name="Michael Karst S."/>
            <person name="Rossetti S."/>
            <person name="Lund Nielsen J."/>
            <person name="Tandoi V."/>
            <person name="James Seviour R."/>
            <person name="Nielsen P.H."/>
        </authorList>
    </citation>
    <scope>NUCLEOTIDE SEQUENCE [LARGE SCALE GENOMIC DNA]</scope>
    <source>
        <strain evidence="5 6">RN1</strain>
    </source>
</reference>
<dbReference type="InterPro" id="IPR039425">
    <property type="entry name" value="RNA_pol_sigma-70-like"/>
</dbReference>
<dbReference type="Gene3D" id="1.10.10.10">
    <property type="entry name" value="Winged helix-like DNA-binding domain superfamily/Winged helix DNA-binding domain"/>
    <property type="match status" value="1"/>
</dbReference>
<sequence>MPVPERIASQLLDSPAPTVSVPDGSNQVWPELFLAGGPAYDAAVRRLHALMTKAAHHQVAYMSPDLPVIGGVRVDEIVKQAADEATVAALGKLASFEGRSRFTTWAYKFGILYASNEVRRNMWRHREVNLDNLPEFAGAFTSPEQHVEHLEFARAVETAIETVLTPHQRKVAVALLVEGVPIDVLAERMGTNRNALYKTVFEARARLRAHLTAAGYFGGPIAEQVTS</sequence>
<dbReference type="eggNOG" id="COG1595">
    <property type="taxonomic scope" value="Bacteria"/>
</dbReference>
<dbReference type="GO" id="GO:0006352">
    <property type="term" value="P:DNA-templated transcription initiation"/>
    <property type="evidence" value="ECO:0007669"/>
    <property type="project" value="InterPro"/>
</dbReference>
<comment type="caution">
    <text evidence="5">The sequence shown here is derived from an EMBL/GenBank/DDBJ whole genome shotgun (WGS) entry which is preliminary data.</text>
</comment>